<dbReference type="PANTHER" id="PTHR42794:SF1">
    <property type="entry name" value="HEMIN IMPORT ATP-BINDING PROTEIN HMUV"/>
    <property type="match status" value="1"/>
</dbReference>
<dbReference type="OrthoDB" id="9809450at2"/>
<feature type="domain" description="ABC transporter" evidence="6">
    <location>
        <begin position="2"/>
        <end position="240"/>
    </location>
</feature>
<dbReference type="InterPro" id="IPR003593">
    <property type="entry name" value="AAA+_ATPase"/>
</dbReference>
<dbReference type="InterPro" id="IPR027417">
    <property type="entry name" value="P-loop_NTPase"/>
</dbReference>
<dbReference type="PATRIC" id="fig|1262666.3.peg.2308"/>
<dbReference type="Gene3D" id="3.40.50.300">
    <property type="entry name" value="P-loop containing nucleotide triphosphate hydrolases"/>
    <property type="match status" value="1"/>
</dbReference>
<gene>
    <name evidence="7" type="ORF">PCS_02274</name>
</gene>
<dbReference type="InterPro" id="IPR003439">
    <property type="entry name" value="ABC_transporter-like_ATP-bd"/>
</dbReference>
<keyword evidence="3" id="KW-0067">ATP-binding</keyword>
<dbReference type="AlphaFoldDB" id="M5PS55"/>
<dbReference type="PROSITE" id="PS50893">
    <property type="entry name" value="ABC_TRANSPORTER_2"/>
    <property type="match status" value="1"/>
</dbReference>
<dbReference type="PANTHER" id="PTHR42794">
    <property type="entry name" value="HEMIN IMPORT ATP-BINDING PROTEIN HMUV"/>
    <property type="match status" value="1"/>
</dbReference>
<evidence type="ECO:0000256" key="5">
    <source>
        <dbReference type="ARBA" id="ARBA00037066"/>
    </source>
</evidence>
<keyword evidence="1" id="KW-0813">Transport</keyword>
<evidence type="ECO:0000256" key="3">
    <source>
        <dbReference type="ARBA" id="ARBA00022840"/>
    </source>
</evidence>
<name>M5PS55_DESAF</name>
<evidence type="ECO:0000313" key="7">
    <source>
        <dbReference type="EMBL" id="EMG36954.1"/>
    </source>
</evidence>
<dbReference type="EMBL" id="AOSV01000024">
    <property type="protein sequence ID" value="EMG36954.1"/>
    <property type="molecule type" value="Genomic_DNA"/>
</dbReference>
<evidence type="ECO:0000256" key="2">
    <source>
        <dbReference type="ARBA" id="ARBA00022741"/>
    </source>
</evidence>
<organism evidence="7 8">
    <name type="scientific">Desulfocurvibacter africanus PCS</name>
    <dbReference type="NCBI Taxonomy" id="1262666"/>
    <lineage>
        <taxon>Bacteria</taxon>
        <taxon>Pseudomonadati</taxon>
        <taxon>Thermodesulfobacteriota</taxon>
        <taxon>Desulfovibrionia</taxon>
        <taxon>Desulfovibrionales</taxon>
        <taxon>Desulfovibrionaceae</taxon>
        <taxon>Desulfocurvibacter</taxon>
    </lineage>
</organism>
<dbReference type="GO" id="GO:0005524">
    <property type="term" value="F:ATP binding"/>
    <property type="evidence" value="ECO:0007669"/>
    <property type="project" value="UniProtKB-KW"/>
</dbReference>
<comment type="caution">
    <text evidence="7">The sequence shown here is derived from an EMBL/GenBank/DDBJ whole genome shotgun (WGS) entry which is preliminary data.</text>
</comment>
<sequence length="260" mass="27554">MIRLTNATCGYPGPNGRKVLHGIDLHVHRGLVTGLLGPNGSGKSTLLLTMAGVLPLHGGCLEIDGHNAAGLKSRQRARLVCSVPQSAEPPQALACLSVVLMGRYPYLSFLGTYGPEDREAALAAMAQTATLNFEQRPADQLSGGEFRRVLLARALAQGSALMLLDEATAGLDMARAVEAMDLLKARARQGLTVLAAIHDLNLAALYCDRLILLKNGGVLAEGPTHEVFRPELLRELYDTNIVVAPHPVTGAPQAHLVPGE</sequence>
<dbReference type="PROSITE" id="PS00211">
    <property type="entry name" value="ABC_TRANSPORTER_1"/>
    <property type="match status" value="1"/>
</dbReference>
<keyword evidence="4" id="KW-1278">Translocase</keyword>
<evidence type="ECO:0000256" key="1">
    <source>
        <dbReference type="ARBA" id="ARBA00022448"/>
    </source>
</evidence>
<accession>M5PS55</accession>
<keyword evidence="2" id="KW-0547">Nucleotide-binding</keyword>
<dbReference type="Pfam" id="PF00005">
    <property type="entry name" value="ABC_tran"/>
    <property type="match status" value="1"/>
</dbReference>
<dbReference type="RefSeq" id="WP_005987227.1">
    <property type="nucleotide sequence ID" value="NZ_AOSV01000024.1"/>
</dbReference>
<evidence type="ECO:0000313" key="8">
    <source>
        <dbReference type="Proteomes" id="UP000011922"/>
    </source>
</evidence>
<dbReference type="FunFam" id="3.40.50.300:FF:000134">
    <property type="entry name" value="Iron-enterobactin ABC transporter ATP-binding protein"/>
    <property type="match status" value="1"/>
</dbReference>
<comment type="function">
    <text evidence="5">Part of the ABC transporter complex HmuTUV involved in hemin import. Responsible for energy coupling to the transport system.</text>
</comment>
<evidence type="ECO:0000256" key="4">
    <source>
        <dbReference type="ARBA" id="ARBA00022967"/>
    </source>
</evidence>
<dbReference type="SUPFAM" id="SSF52540">
    <property type="entry name" value="P-loop containing nucleoside triphosphate hydrolases"/>
    <property type="match status" value="1"/>
</dbReference>
<protein>
    <submittedName>
        <fullName evidence="7">ABC-type cobalamin/Fe3+-siderophore transport system, ATPase component</fullName>
    </submittedName>
</protein>
<dbReference type="CDD" id="cd03214">
    <property type="entry name" value="ABC_Iron-Siderophores_B12_Hemin"/>
    <property type="match status" value="1"/>
</dbReference>
<dbReference type="Proteomes" id="UP000011922">
    <property type="component" value="Unassembled WGS sequence"/>
</dbReference>
<dbReference type="InterPro" id="IPR017871">
    <property type="entry name" value="ABC_transporter-like_CS"/>
</dbReference>
<dbReference type="SMART" id="SM00382">
    <property type="entry name" value="AAA"/>
    <property type="match status" value="1"/>
</dbReference>
<proteinExistence type="predicted"/>
<reference evidence="7 8" key="1">
    <citation type="journal article" date="2013" name="Genome Announc.">
        <title>Draft Genome Sequence for Desulfovibrio africanus Strain PCS.</title>
        <authorList>
            <person name="Brown S.D."/>
            <person name="Utturkar S.M."/>
            <person name="Arkin A.P."/>
            <person name="Deutschbauer A.M."/>
            <person name="Elias D.A."/>
            <person name="Hazen T.C."/>
            <person name="Chakraborty R."/>
        </authorList>
    </citation>
    <scope>NUCLEOTIDE SEQUENCE [LARGE SCALE GENOMIC DNA]</scope>
    <source>
        <strain evidence="7 8">PCS</strain>
    </source>
</reference>
<dbReference type="GO" id="GO:0016887">
    <property type="term" value="F:ATP hydrolysis activity"/>
    <property type="evidence" value="ECO:0007669"/>
    <property type="project" value="InterPro"/>
</dbReference>
<evidence type="ECO:0000259" key="6">
    <source>
        <dbReference type="PROSITE" id="PS50893"/>
    </source>
</evidence>